<dbReference type="InterPro" id="IPR011611">
    <property type="entry name" value="PfkB_dom"/>
</dbReference>
<dbReference type="NCBIfam" id="TIGR02152">
    <property type="entry name" value="D_ribokin_bact"/>
    <property type="match status" value="1"/>
</dbReference>
<dbReference type="CDD" id="cd01174">
    <property type="entry name" value="ribokinase"/>
    <property type="match status" value="1"/>
</dbReference>
<evidence type="ECO:0000256" key="1">
    <source>
        <dbReference type="ARBA" id="ARBA00005380"/>
    </source>
</evidence>
<gene>
    <name evidence="15" type="primary">LOC106478414</name>
</gene>
<keyword evidence="10 12" id="KW-0630">Potassium</keyword>
<evidence type="ECO:0000256" key="9">
    <source>
        <dbReference type="ARBA" id="ARBA00022842"/>
    </source>
</evidence>
<dbReference type="PANTHER" id="PTHR10584">
    <property type="entry name" value="SUGAR KINASE"/>
    <property type="match status" value="1"/>
</dbReference>
<dbReference type="Gene3D" id="3.40.1190.20">
    <property type="match status" value="1"/>
</dbReference>
<comment type="caution">
    <text evidence="12">Lacks conserved residue(s) required for the propagation of feature annotation.</text>
</comment>
<evidence type="ECO:0000256" key="7">
    <source>
        <dbReference type="ARBA" id="ARBA00022777"/>
    </source>
</evidence>
<evidence type="ECO:0000259" key="13">
    <source>
        <dbReference type="Pfam" id="PF00294"/>
    </source>
</evidence>
<dbReference type="HAMAP" id="MF_01987">
    <property type="entry name" value="Ribokinase"/>
    <property type="match status" value="1"/>
</dbReference>
<name>A0ABM1C588_LIMPO</name>
<keyword evidence="8 12" id="KW-0067">ATP-binding</keyword>
<feature type="binding site" evidence="12">
    <location>
        <position position="266"/>
    </location>
    <ligand>
        <name>K(+)</name>
        <dbReference type="ChEBI" id="CHEBI:29103"/>
    </ligand>
</feature>
<feature type="binding site" evidence="12">
    <location>
        <position position="313"/>
    </location>
    <ligand>
        <name>K(+)</name>
        <dbReference type="ChEBI" id="CHEBI:29103"/>
    </ligand>
</feature>
<accession>A0ABM1C588</accession>
<comment type="activity regulation">
    <text evidence="12">Activated by a monovalent cation that binds near, but not in, the active site. The most likely occupant of the site in vivo is potassium. Ion binding induces a conformational change that may alter substrate affinity.</text>
</comment>
<feature type="binding site" evidence="12">
    <location>
        <begin position="271"/>
        <end position="272"/>
    </location>
    <ligand>
        <name>ATP</name>
        <dbReference type="ChEBI" id="CHEBI:30616"/>
    </ligand>
</feature>
<keyword evidence="7 12" id="KW-0418">Kinase</keyword>
<feature type="binding site" evidence="12">
    <location>
        <begin position="55"/>
        <end position="59"/>
    </location>
    <ligand>
        <name>substrate</name>
    </ligand>
</feature>
<keyword evidence="11 12" id="KW-0119">Carbohydrate metabolism</keyword>
<feature type="binding site" evidence="12">
    <location>
        <position position="307"/>
    </location>
    <ligand>
        <name>K(+)</name>
        <dbReference type="ChEBI" id="CHEBI:29103"/>
    </ligand>
</feature>
<evidence type="ECO:0000313" key="14">
    <source>
        <dbReference type="Proteomes" id="UP000694941"/>
    </source>
</evidence>
<comment type="cofactor">
    <cofactor evidence="12">
        <name>Mg(2+)</name>
        <dbReference type="ChEBI" id="CHEBI:18420"/>
    </cofactor>
    <text evidence="12">Requires a divalent cation, most likely magnesium in vivo, as an electrophilic catalyst to aid phosphoryl group transfer. It is the chelate of the metal and the nucleotide that is the actual substrate.</text>
</comment>
<feature type="binding site" evidence="12">
    <location>
        <position position="309"/>
    </location>
    <ligand>
        <name>K(+)</name>
        <dbReference type="ChEBI" id="CHEBI:29103"/>
    </ligand>
</feature>
<comment type="similarity">
    <text evidence="1">Belongs to the carbohydrate kinase pfkB family.</text>
</comment>
<keyword evidence="12" id="KW-0539">Nucleus</keyword>
<keyword evidence="9 12" id="KW-0460">Magnesium</keyword>
<evidence type="ECO:0000256" key="8">
    <source>
        <dbReference type="ARBA" id="ARBA00022840"/>
    </source>
</evidence>
<dbReference type="PROSITE" id="PS00584">
    <property type="entry name" value="PFKB_KINASES_2"/>
    <property type="match status" value="1"/>
</dbReference>
<dbReference type="GeneID" id="106478414"/>
<evidence type="ECO:0000256" key="2">
    <source>
        <dbReference type="ARBA" id="ARBA00012035"/>
    </source>
</evidence>
<feature type="binding site" evidence="12">
    <location>
        <position position="157"/>
    </location>
    <ligand>
        <name>substrate</name>
    </ligand>
</feature>
<keyword evidence="12" id="KW-0963">Cytoplasm</keyword>
<dbReference type="Pfam" id="PF00294">
    <property type="entry name" value="PfkB"/>
    <property type="match status" value="1"/>
</dbReference>
<feature type="binding site" evidence="12">
    <location>
        <begin position="238"/>
        <end position="243"/>
    </location>
    <ligand>
        <name>ATP</name>
        <dbReference type="ChEBI" id="CHEBI:30616"/>
    </ligand>
</feature>
<comment type="similarity">
    <text evidence="12">Belongs to the carbohydrate kinase PfkB family. Ribokinase subfamily.</text>
</comment>
<dbReference type="InterPro" id="IPR011877">
    <property type="entry name" value="Ribokinase"/>
</dbReference>
<comment type="function">
    <text evidence="12">Catalyzes the phosphorylation of ribose at O-5 in a reaction requiring ATP and magnesium. The resulting D-ribose-5-phosphate can then be used either for sythesis of nucleotides, histidine, and tryptophan, or as a component of the pentose phosphate pathway.</text>
</comment>
<keyword evidence="5 12" id="KW-0479">Metal-binding</keyword>
<feature type="domain" description="Carbohydrate kinase PfkB" evidence="13">
    <location>
        <begin position="20"/>
        <end position="316"/>
    </location>
</feature>
<comment type="subcellular location">
    <subcellularLocation>
        <location evidence="12">Cytoplasm</location>
    </subcellularLocation>
    <subcellularLocation>
        <location evidence="12">Nucleus</location>
    </subcellularLocation>
</comment>
<reference evidence="15" key="1">
    <citation type="submission" date="2025-08" db="UniProtKB">
        <authorList>
            <consortium name="RefSeq"/>
        </authorList>
    </citation>
    <scope>IDENTIFICATION</scope>
    <source>
        <tissue evidence="15">Muscle</tissue>
    </source>
</reference>
<comment type="catalytic activity">
    <reaction evidence="12">
        <text>D-ribose + ATP = D-ribose 5-phosphate + ADP + H(+)</text>
        <dbReference type="Rhea" id="RHEA:13697"/>
        <dbReference type="ChEBI" id="CHEBI:15378"/>
        <dbReference type="ChEBI" id="CHEBI:30616"/>
        <dbReference type="ChEBI" id="CHEBI:47013"/>
        <dbReference type="ChEBI" id="CHEBI:78346"/>
        <dbReference type="ChEBI" id="CHEBI:456216"/>
        <dbReference type="EC" id="2.7.1.15"/>
    </reaction>
</comment>
<dbReference type="InterPro" id="IPR029056">
    <property type="entry name" value="Ribokinase-like"/>
</dbReference>
<feature type="binding site" evidence="12">
    <location>
        <position position="268"/>
    </location>
    <ligand>
        <name>K(+)</name>
        <dbReference type="ChEBI" id="CHEBI:29103"/>
    </ligand>
</feature>
<organism evidence="14 15">
    <name type="scientific">Limulus polyphemus</name>
    <name type="common">Atlantic horseshoe crab</name>
    <dbReference type="NCBI Taxonomy" id="6850"/>
    <lineage>
        <taxon>Eukaryota</taxon>
        <taxon>Metazoa</taxon>
        <taxon>Ecdysozoa</taxon>
        <taxon>Arthropoda</taxon>
        <taxon>Chelicerata</taxon>
        <taxon>Merostomata</taxon>
        <taxon>Xiphosura</taxon>
        <taxon>Limulidae</taxon>
        <taxon>Limulus</taxon>
    </lineage>
</organism>
<comment type="subunit">
    <text evidence="12">Homodimer.</text>
</comment>
<dbReference type="RefSeq" id="XP_013794414.1">
    <property type="nucleotide sequence ID" value="XM_013938960.2"/>
</dbReference>
<feature type="active site" description="Proton acceptor" evidence="12">
    <location>
        <position position="272"/>
    </location>
</feature>
<evidence type="ECO:0000256" key="6">
    <source>
        <dbReference type="ARBA" id="ARBA00022741"/>
    </source>
</evidence>
<keyword evidence="14" id="KW-1185">Reference proteome</keyword>
<feature type="binding site" evidence="12">
    <location>
        <position position="304"/>
    </location>
    <ligand>
        <name>K(+)</name>
        <dbReference type="ChEBI" id="CHEBI:29103"/>
    </ligand>
</feature>
<evidence type="ECO:0000256" key="4">
    <source>
        <dbReference type="ARBA" id="ARBA00022679"/>
    </source>
</evidence>
<comment type="pathway">
    <text evidence="12">Carbohydrate metabolism; D-ribose degradation; D-ribose 5-phosphate from beta-D-ribopyranose: step 2/2.</text>
</comment>
<dbReference type="InterPro" id="IPR002139">
    <property type="entry name" value="Ribo/fructo_kinase"/>
</dbReference>
<proteinExistence type="inferred from homology"/>
<dbReference type="InterPro" id="IPR002173">
    <property type="entry name" value="Carboh/pur_kinase_PfkB_CS"/>
</dbReference>
<evidence type="ECO:0000313" key="15">
    <source>
        <dbReference type="RefSeq" id="XP_013794414.1"/>
    </source>
</evidence>
<dbReference type="PRINTS" id="PR00990">
    <property type="entry name" value="RIBOKINASE"/>
</dbReference>
<evidence type="ECO:0000256" key="11">
    <source>
        <dbReference type="ARBA" id="ARBA00023277"/>
    </source>
</evidence>
<dbReference type="EC" id="2.7.1.15" evidence="2 12"/>
<evidence type="ECO:0000256" key="10">
    <source>
        <dbReference type="ARBA" id="ARBA00022958"/>
    </source>
</evidence>
<dbReference type="PANTHER" id="PTHR10584:SF166">
    <property type="entry name" value="RIBOKINASE"/>
    <property type="match status" value="1"/>
</dbReference>
<evidence type="ECO:0000256" key="3">
    <source>
        <dbReference type="ARBA" id="ARBA00016943"/>
    </source>
</evidence>
<evidence type="ECO:0000256" key="12">
    <source>
        <dbReference type="HAMAP-Rule" id="MF_03215"/>
    </source>
</evidence>
<dbReference type="Proteomes" id="UP000694941">
    <property type="component" value="Unplaced"/>
</dbReference>
<feature type="binding site" evidence="12">
    <location>
        <position position="202"/>
    </location>
    <ligand>
        <name>ATP</name>
        <dbReference type="ChEBI" id="CHEBI:30616"/>
    </ligand>
</feature>
<evidence type="ECO:0000256" key="5">
    <source>
        <dbReference type="ARBA" id="ARBA00022723"/>
    </source>
</evidence>
<keyword evidence="6 12" id="KW-0547">Nucleotide-binding</keyword>
<keyword evidence="4 12" id="KW-0808">Transferase</keyword>
<feature type="binding site" evidence="12">
    <location>
        <position position="272"/>
    </location>
    <ligand>
        <name>substrate</name>
    </ligand>
</feature>
<protein>
    <recommendedName>
        <fullName evidence="3 12">Ribokinase</fullName>
        <shortName evidence="12">RK</shortName>
        <ecNumber evidence="2 12">2.7.1.15</ecNumber>
    </recommendedName>
</protein>
<feature type="binding site" evidence="12">
    <location>
        <begin position="27"/>
        <end position="29"/>
    </location>
    <ligand>
        <name>substrate</name>
    </ligand>
</feature>
<dbReference type="SUPFAM" id="SSF53613">
    <property type="entry name" value="Ribokinase-like"/>
    <property type="match status" value="1"/>
</dbReference>
<sequence>MKLKVLAERRMAQFPEAPVIVAIGGCVRDLMSYSERFPKPGETLIGTNFVKGYGGKAANQCIMASRLGTSTAMIGKVGDDDFGHQSKENFKQNNVNAEYVGITKDAATSVAQITVVKDGQNSIVYIPGANDCLTVEDIRSAENDLIKKVKLMILTYESISEVILEALKIAKQHGVRTLVNAAPVNPGVSEEIYPLCDVLCVNEVEAEVETGLCVESIEQAKSATQMLLKRGCFSVILTLGPRGAVFASEEQPQAIYIPAKQVTAVDTTGAGDAFLGALAYFMTQHSSLTMKECIERSCEVAAISVQNLGTQKSFPWRKDIPAELFS</sequence>